<dbReference type="GO" id="GO:0051213">
    <property type="term" value="F:dioxygenase activity"/>
    <property type="evidence" value="ECO:0007669"/>
    <property type="project" value="InterPro"/>
</dbReference>
<gene>
    <name evidence="1" type="ORF">ATK36_4277</name>
</gene>
<sequence>MSAPNGEITAPLPVIARLRGQGFVRYRPPFATTCPERDYVQLRAAFDDMPADPYALGSNRFRRYSRLVYLPWRDELSWIPDVPDPVFGAVAEYWQDGHNPDFVGRRRWFPALCTALRENALLLRLVRANIEQVLWHEEMERSPIYVGVHLIKLSVADPTALAVSSPNCLHQDGGATMFTFAHLVAAENFVGGENVIATPGCVGRTPEEVPPGQVLARFRLTEPLDSYAVHDSHVSHYVSPVRMGGGAAVGSRSVVIMGIAPMGPQL</sequence>
<organism evidence="1 2">
    <name type="scientific">Amycolatopsis sulphurea</name>
    <dbReference type="NCBI Taxonomy" id="76022"/>
    <lineage>
        <taxon>Bacteria</taxon>
        <taxon>Bacillati</taxon>
        <taxon>Actinomycetota</taxon>
        <taxon>Actinomycetes</taxon>
        <taxon>Pseudonocardiales</taxon>
        <taxon>Pseudonocardiaceae</taxon>
        <taxon>Amycolatopsis</taxon>
    </lineage>
</organism>
<dbReference type="Proteomes" id="UP000243542">
    <property type="component" value="Unassembled WGS sequence"/>
</dbReference>
<dbReference type="InterPro" id="IPR018724">
    <property type="entry name" value="2OG-Fe_dioxygenase"/>
</dbReference>
<evidence type="ECO:0008006" key="3">
    <source>
        <dbReference type="Google" id="ProtNLM"/>
    </source>
</evidence>
<dbReference type="Gene3D" id="2.60.120.620">
    <property type="entry name" value="q2cbj1_9rhob like domain"/>
    <property type="match status" value="1"/>
</dbReference>
<keyword evidence="2" id="KW-1185">Reference proteome</keyword>
<evidence type="ECO:0000313" key="1">
    <source>
        <dbReference type="EMBL" id="PFG49146.1"/>
    </source>
</evidence>
<comment type="caution">
    <text evidence="1">The sequence shown here is derived from an EMBL/GenBank/DDBJ whole genome shotgun (WGS) entry which is preliminary data.</text>
</comment>
<dbReference type="Pfam" id="PF10014">
    <property type="entry name" value="2OG-Fe_Oxy_2"/>
    <property type="match status" value="1"/>
</dbReference>
<protein>
    <recommendedName>
        <fullName evidence="3">2-oxoglutarate-Fe(II)-dependent oxygenase superfamily protein</fullName>
    </recommendedName>
</protein>
<proteinExistence type="predicted"/>
<dbReference type="RefSeq" id="WP_098513097.1">
    <property type="nucleotide sequence ID" value="NZ_JBIAKZ010000001.1"/>
</dbReference>
<dbReference type="AlphaFoldDB" id="A0A2A9FEE2"/>
<reference evidence="1 2" key="1">
    <citation type="submission" date="2017-10" db="EMBL/GenBank/DDBJ databases">
        <title>Sequencing the genomes of 1000 actinobacteria strains.</title>
        <authorList>
            <person name="Klenk H.-P."/>
        </authorList>
    </citation>
    <scope>NUCLEOTIDE SEQUENCE [LARGE SCALE GENOMIC DNA]</scope>
    <source>
        <strain evidence="1 2">DSM 46092</strain>
    </source>
</reference>
<accession>A0A2A9FEE2</accession>
<evidence type="ECO:0000313" key="2">
    <source>
        <dbReference type="Proteomes" id="UP000243542"/>
    </source>
</evidence>
<dbReference type="EMBL" id="PDJK01000002">
    <property type="protein sequence ID" value="PFG49146.1"/>
    <property type="molecule type" value="Genomic_DNA"/>
</dbReference>
<name>A0A2A9FEE2_9PSEU</name>